<dbReference type="RefSeq" id="WP_184861817.1">
    <property type="nucleotide sequence ID" value="NZ_JACHLK010000011.1"/>
</dbReference>
<evidence type="ECO:0000313" key="3">
    <source>
        <dbReference type="Proteomes" id="UP000575083"/>
    </source>
</evidence>
<comment type="caution">
    <text evidence="2">The sequence shown here is derived from an EMBL/GenBank/DDBJ whole genome shotgun (WGS) entry which is preliminary data.</text>
</comment>
<name>A0A7X0PIA8_9BURK</name>
<evidence type="ECO:0000313" key="2">
    <source>
        <dbReference type="EMBL" id="MBB6562114.1"/>
    </source>
</evidence>
<protein>
    <recommendedName>
        <fullName evidence="4">Knr4/Smi1-like domain-containing protein</fullName>
    </recommendedName>
</protein>
<dbReference type="Proteomes" id="UP000575083">
    <property type="component" value="Unassembled WGS sequence"/>
</dbReference>
<keyword evidence="3" id="KW-1185">Reference proteome</keyword>
<sequence>MSLQSQIDELGARLSGLIRRLSECGYVFDRPEAVLPGPDPRAAEVIDRISREVGPVPEALALFWLRVGSVDLSGSHPDWKEPAQCPDQLIVFPASLALYHLEDDEGGRLEYDLPFQIVVAPDELHKANTSGGPPYSVSVPSAAMDPPLNNSSEAETFLEHIDRALRCGGFPGLAGCKDHGWPLDSLKC</sequence>
<feature type="region of interest" description="Disordered" evidence="1">
    <location>
        <begin position="129"/>
        <end position="150"/>
    </location>
</feature>
<gene>
    <name evidence="2" type="ORF">HNP48_004823</name>
</gene>
<dbReference type="AlphaFoldDB" id="A0A7X0PIA8"/>
<organism evidence="2 3">
    <name type="scientific">Acidovorax soli</name>
    <dbReference type="NCBI Taxonomy" id="592050"/>
    <lineage>
        <taxon>Bacteria</taxon>
        <taxon>Pseudomonadati</taxon>
        <taxon>Pseudomonadota</taxon>
        <taxon>Betaproteobacteria</taxon>
        <taxon>Burkholderiales</taxon>
        <taxon>Comamonadaceae</taxon>
        <taxon>Acidovorax</taxon>
    </lineage>
</organism>
<evidence type="ECO:0000256" key="1">
    <source>
        <dbReference type="SAM" id="MobiDB-lite"/>
    </source>
</evidence>
<feature type="compositionally biased region" description="Low complexity" evidence="1">
    <location>
        <begin position="130"/>
        <end position="141"/>
    </location>
</feature>
<accession>A0A7X0PIA8</accession>
<evidence type="ECO:0008006" key="4">
    <source>
        <dbReference type="Google" id="ProtNLM"/>
    </source>
</evidence>
<dbReference type="EMBL" id="JACHLK010000011">
    <property type="protein sequence ID" value="MBB6562114.1"/>
    <property type="molecule type" value="Genomic_DNA"/>
</dbReference>
<reference evidence="2 3" key="1">
    <citation type="submission" date="2020-08" db="EMBL/GenBank/DDBJ databases">
        <title>Functional genomics of gut bacteria from endangered species of beetles.</title>
        <authorList>
            <person name="Carlos-Shanley C."/>
        </authorList>
    </citation>
    <scope>NUCLEOTIDE SEQUENCE [LARGE SCALE GENOMIC DNA]</scope>
    <source>
        <strain evidence="2 3">S00198</strain>
    </source>
</reference>
<proteinExistence type="predicted"/>